<evidence type="ECO:0000313" key="4">
    <source>
        <dbReference type="EMBL" id="MEV8467898.1"/>
    </source>
</evidence>
<gene>
    <name evidence="4" type="ORF">AB0T83_14055</name>
</gene>
<dbReference type="PANTHER" id="PTHR11851:SF224">
    <property type="entry name" value="PROCESSING PROTEASE"/>
    <property type="match status" value="1"/>
</dbReference>
<feature type="domain" description="Peptidase M16 N-terminal" evidence="2">
    <location>
        <begin position="35"/>
        <end position="176"/>
    </location>
</feature>
<reference evidence="4 5" key="1">
    <citation type="submission" date="2024-07" db="EMBL/GenBank/DDBJ databases">
        <authorList>
            <person name="Kang M."/>
        </authorList>
    </citation>
    <scope>NUCLEOTIDE SEQUENCE [LARGE SCALE GENOMIC DNA]</scope>
    <source>
        <strain evidence="4 5">DFM31</strain>
    </source>
</reference>
<dbReference type="EMBL" id="JBFBVU010000019">
    <property type="protein sequence ID" value="MEV8467898.1"/>
    <property type="molecule type" value="Genomic_DNA"/>
</dbReference>
<accession>A0ABV3L8Q0</accession>
<dbReference type="InterPro" id="IPR011765">
    <property type="entry name" value="Pept_M16_N"/>
</dbReference>
<evidence type="ECO:0000259" key="2">
    <source>
        <dbReference type="Pfam" id="PF00675"/>
    </source>
</evidence>
<keyword evidence="5" id="KW-1185">Reference proteome</keyword>
<evidence type="ECO:0000259" key="3">
    <source>
        <dbReference type="Pfam" id="PF05193"/>
    </source>
</evidence>
<dbReference type="RefSeq" id="WP_366193811.1">
    <property type="nucleotide sequence ID" value="NZ_JBFBVU010000019.1"/>
</dbReference>
<dbReference type="PANTHER" id="PTHR11851">
    <property type="entry name" value="METALLOPROTEASE"/>
    <property type="match status" value="1"/>
</dbReference>
<comment type="caution">
    <text evidence="4">The sequence shown here is derived from an EMBL/GenBank/DDBJ whole genome shotgun (WGS) entry which is preliminary data.</text>
</comment>
<keyword evidence="1" id="KW-0732">Signal</keyword>
<dbReference type="InterPro" id="IPR007863">
    <property type="entry name" value="Peptidase_M16_C"/>
</dbReference>
<dbReference type="InterPro" id="IPR050361">
    <property type="entry name" value="MPP/UQCRC_Complex"/>
</dbReference>
<sequence>MKRLVAAVALWIGAALPLHASVEITEVTTPAGFTVWLVEEPAIPAVSLEILFKGGTSLDQPGKRGATYLMTAILEEGAGDLDALGFAQARDDLAASFGFDASDDYVSVSARFLSDTTDEAMALLADALAAPRFDGDAVERVRAQVLVGLRGDAEDPDTVASTAFSEMTFGDHPYGTPGEGTIDTVAALTRDDLLAAHKGALAQDRVYIGAAGDISPEKLAQVVDALMARLPETGAALPPPVAPNFPGGVQVVPFDTPQSVITFAQPGLDRDHPDYFAAYIANQILGGSGFEARLMTEVREKRGLTYGIYSYLLGKDQADLLIGRASTANARAAETIDVVRAEWERMATEGPTEEEVAKAKTFLIGGYPLRFDGNAAIAGIMVGMQAGGLPIDYIASRNDRMAAVTVEDVRRVAGELLDPQALTFLVVGQPEGLEAGN</sequence>
<dbReference type="InterPro" id="IPR011249">
    <property type="entry name" value="Metalloenz_LuxS/M16"/>
</dbReference>
<organism evidence="4 5">
    <name type="scientific">Meridianimarinicoccus marinus</name>
    <dbReference type="NCBI Taxonomy" id="3231483"/>
    <lineage>
        <taxon>Bacteria</taxon>
        <taxon>Pseudomonadati</taxon>
        <taxon>Pseudomonadota</taxon>
        <taxon>Alphaproteobacteria</taxon>
        <taxon>Rhodobacterales</taxon>
        <taxon>Paracoccaceae</taxon>
        <taxon>Meridianimarinicoccus</taxon>
    </lineage>
</organism>
<proteinExistence type="predicted"/>
<feature type="chain" id="PRO_5046908315" evidence="1">
    <location>
        <begin position="21"/>
        <end position="437"/>
    </location>
</feature>
<name>A0ABV3L8Q0_9RHOB</name>
<dbReference type="Gene3D" id="3.30.830.10">
    <property type="entry name" value="Metalloenzyme, LuxS/M16 peptidase-like"/>
    <property type="match status" value="2"/>
</dbReference>
<evidence type="ECO:0000256" key="1">
    <source>
        <dbReference type="SAM" id="SignalP"/>
    </source>
</evidence>
<dbReference type="SUPFAM" id="SSF63411">
    <property type="entry name" value="LuxS/MPP-like metallohydrolase"/>
    <property type="match status" value="2"/>
</dbReference>
<feature type="domain" description="Peptidase M16 C-terminal" evidence="3">
    <location>
        <begin position="188"/>
        <end position="361"/>
    </location>
</feature>
<protein>
    <submittedName>
        <fullName evidence="4">Pitrilysin family protein</fullName>
    </submittedName>
</protein>
<dbReference type="Pfam" id="PF00675">
    <property type="entry name" value="Peptidase_M16"/>
    <property type="match status" value="1"/>
</dbReference>
<dbReference type="Proteomes" id="UP001553161">
    <property type="component" value="Unassembled WGS sequence"/>
</dbReference>
<evidence type="ECO:0000313" key="5">
    <source>
        <dbReference type="Proteomes" id="UP001553161"/>
    </source>
</evidence>
<feature type="signal peptide" evidence="1">
    <location>
        <begin position="1"/>
        <end position="20"/>
    </location>
</feature>
<dbReference type="Pfam" id="PF05193">
    <property type="entry name" value="Peptidase_M16_C"/>
    <property type="match status" value="1"/>
</dbReference>